<protein>
    <submittedName>
        <fullName evidence="8">Molybdate-binding periplasmic protein</fullName>
    </submittedName>
</protein>
<evidence type="ECO:0000256" key="4">
    <source>
        <dbReference type="ARBA" id="ARBA00022729"/>
    </source>
</evidence>
<dbReference type="FunFam" id="3.40.190.10:FF:000035">
    <property type="entry name" value="Molybdate ABC transporter substrate-binding protein"/>
    <property type="match status" value="1"/>
</dbReference>
<feature type="region of interest" description="Disordered" evidence="7">
    <location>
        <begin position="259"/>
        <end position="281"/>
    </location>
</feature>
<evidence type="ECO:0000256" key="7">
    <source>
        <dbReference type="SAM" id="MobiDB-lite"/>
    </source>
</evidence>
<dbReference type="PIRSF" id="PIRSF004846">
    <property type="entry name" value="ModA"/>
    <property type="match status" value="1"/>
</dbReference>
<dbReference type="KEGG" id="pbor:BSF38_02331"/>
<gene>
    <name evidence="8" type="primary">modA</name>
    <name evidence="8" type="ORF">BSF38_02331</name>
</gene>
<keyword evidence="3 6" id="KW-0479">Metal-binding</keyword>
<dbReference type="PANTHER" id="PTHR30632">
    <property type="entry name" value="MOLYBDATE-BINDING PERIPLASMIC PROTEIN"/>
    <property type="match status" value="1"/>
</dbReference>
<dbReference type="Gene3D" id="3.40.190.10">
    <property type="entry name" value="Periplasmic binding protein-like II"/>
    <property type="match status" value="2"/>
</dbReference>
<keyword evidence="4" id="KW-0732">Signal</keyword>
<organism evidence="8 9">
    <name type="scientific">Paludisphaera borealis</name>
    <dbReference type="NCBI Taxonomy" id="1387353"/>
    <lineage>
        <taxon>Bacteria</taxon>
        <taxon>Pseudomonadati</taxon>
        <taxon>Planctomycetota</taxon>
        <taxon>Planctomycetia</taxon>
        <taxon>Isosphaerales</taxon>
        <taxon>Isosphaeraceae</taxon>
        <taxon>Paludisphaera</taxon>
    </lineage>
</organism>
<dbReference type="RefSeq" id="WP_076345748.1">
    <property type="nucleotide sequence ID" value="NZ_CP019082.1"/>
</dbReference>
<feature type="binding site" evidence="6">
    <location>
        <position position="74"/>
    </location>
    <ligand>
        <name>molybdate</name>
        <dbReference type="ChEBI" id="CHEBI:36264"/>
    </ligand>
</feature>
<accession>A0A1U7CPH3</accession>
<evidence type="ECO:0000256" key="1">
    <source>
        <dbReference type="ARBA" id="ARBA00009175"/>
    </source>
</evidence>
<dbReference type="GO" id="GO:0046872">
    <property type="term" value="F:metal ion binding"/>
    <property type="evidence" value="ECO:0007669"/>
    <property type="project" value="UniProtKB-KW"/>
</dbReference>
<evidence type="ECO:0000256" key="3">
    <source>
        <dbReference type="ARBA" id="ARBA00022723"/>
    </source>
</evidence>
<dbReference type="GO" id="GO:1901359">
    <property type="term" value="F:tungstate binding"/>
    <property type="evidence" value="ECO:0007669"/>
    <property type="project" value="UniProtKB-ARBA"/>
</dbReference>
<evidence type="ECO:0000256" key="2">
    <source>
        <dbReference type="ARBA" id="ARBA00022505"/>
    </source>
</evidence>
<evidence type="ECO:0000313" key="8">
    <source>
        <dbReference type="EMBL" id="APW60840.1"/>
    </source>
</evidence>
<dbReference type="PROSITE" id="PS51257">
    <property type="entry name" value="PROKAR_LIPOPROTEIN"/>
    <property type="match status" value="1"/>
</dbReference>
<dbReference type="InterPro" id="IPR050682">
    <property type="entry name" value="ModA/WtpA"/>
</dbReference>
<dbReference type="InterPro" id="IPR005950">
    <property type="entry name" value="ModA"/>
</dbReference>
<sequence>MVLNRLRTRHVLSVVCVLGLGCGRAEPTLLPSAKAEKAEPLRIAAAADLQRVLPDLIEKYKAHDADVVLTFGASGQLAEQIRKGAPFDVFLSANMKFVEGLETEGVVAAGSVKPYARGSLVLAVHRAASGDVDGIADLVKPKVRKIAIANPKFAPYGTAANQALERAGLGGSLGPKLVLAESVRQAFLYVEQGDAEAALVSRSLIVDGGSLKVIQVDPGLYDPLIQGLGVVAQSDKLDRARRFADFVVGEAGQSILGAHGFRTSGEKAEPPAAREGAPHGG</sequence>
<dbReference type="Proteomes" id="UP000186309">
    <property type="component" value="Chromosome"/>
</dbReference>
<dbReference type="Pfam" id="PF13531">
    <property type="entry name" value="SBP_bac_11"/>
    <property type="match status" value="1"/>
</dbReference>
<name>A0A1U7CPH3_9BACT</name>
<evidence type="ECO:0000256" key="5">
    <source>
        <dbReference type="ARBA" id="ARBA00062515"/>
    </source>
</evidence>
<dbReference type="AlphaFoldDB" id="A0A1U7CPH3"/>
<proteinExistence type="inferred from homology"/>
<dbReference type="NCBIfam" id="TIGR01256">
    <property type="entry name" value="modA"/>
    <property type="match status" value="1"/>
</dbReference>
<comment type="similarity">
    <text evidence="1">Belongs to the bacterial solute-binding protein ModA family.</text>
</comment>
<feature type="binding site" evidence="6">
    <location>
        <position position="183"/>
    </location>
    <ligand>
        <name>molybdate</name>
        <dbReference type="ChEBI" id="CHEBI:36264"/>
    </ligand>
</feature>
<keyword evidence="2 6" id="KW-0500">Molybdenum</keyword>
<dbReference type="EMBL" id="CP019082">
    <property type="protein sequence ID" value="APW60840.1"/>
    <property type="molecule type" value="Genomic_DNA"/>
</dbReference>
<dbReference type="InterPro" id="IPR044084">
    <property type="entry name" value="AvModA-like_subst-bd"/>
</dbReference>
<keyword evidence="9" id="KW-1185">Reference proteome</keyword>
<dbReference type="STRING" id="1387353.BSF38_02331"/>
<dbReference type="GO" id="GO:0015689">
    <property type="term" value="P:molybdate ion transport"/>
    <property type="evidence" value="ECO:0007669"/>
    <property type="project" value="InterPro"/>
</dbReference>
<comment type="subunit">
    <text evidence="5">The complex is composed of two ATP-binding proteins (ModC), two transmembrane proteins (ModB) and a solute-binding protein (ModA).</text>
</comment>
<dbReference type="GO" id="GO:0030973">
    <property type="term" value="F:molybdate ion binding"/>
    <property type="evidence" value="ECO:0007669"/>
    <property type="project" value="InterPro"/>
</dbReference>
<dbReference type="PANTHER" id="PTHR30632:SF14">
    <property type="entry name" value="TUNGSTATE_MOLYBDATE_CHROMATE-BINDING PROTEIN MODA"/>
    <property type="match status" value="1"/>
</dbReference>
<reference evidence="9" key="1">
    <citation type="submission" date="2016-12" db="EMBL/GenBank/DDBJ databases">
        <title>Comparative genomics of four Isosphaeraceae planctomycetes: a common pool of plasmids and glycoside hydrolase genes.</title>
        <authorList>
            <person name="Ivanova A."/>
        </authorList>
    </citation>
    <scope>NUCLEOTIDE SEQUENCE [LARGE SCALE GENOMIC DNA]</scope>
    <source>
        <strain evidence="9">PX4</strain>
    </source>
</reference>
<dbReference type="CDD" id="cd13539">
    <property type="entry name" value="PBP2_AvModA"/>
    <property type="match status" value="1"/>
</dbReference>
<dbReference type="SUPFAM" id="SSF53850">
    <property type="entry name" value="Periplasmic binding protein-like II"/>
    <property type="match status" value="1"/>
</dbReference>
<evidence type="ECO:0000256" key="6">
    <source>
        <dbReference type="PIRSR" id="PIRSR004846-1"/>
    </source>
</evidence>
<evidence type="ECO:0000313" key="9">
    <source>
        <dbReference type="Proteomes" id="UP000186309"/>
    </source>
</evidence>